<evidence type="ECO:0000313" key="2">
    <source>
        <dbReference type="EMBL" id="RON37884.1"/>
    </source>
</evidence>
<sequence length="451" mass="50224">MKKLINSSLIAAVLLSSSYAYAAVPSKDAERLKSELTPLGAERAGNAEGTIPAWTGGYTTAIAGEVSGGRRGDPFKDEKPLFTITAANAGKYANMLTDGTKAMLAKYPDSFRLDVYKTHRTAAAPDWVYDNTFKNATRAKLNGDVLADAFGGIPFPIPQTGAEIMWNHLLRWRGESTVLQSRQYQMLASGKAVLATDLKAQLEMPYYYKDSTLEQFSKSNEFWLLRTATSAPAMRVGEAFLGRDNTDSNKAQAWIYLTGQRRIRKLPNICCDTPSPTMGGIASFDEIEGFSGRLDRFDWKIVGKKEFYIPYNGNKLMQPSADETVMSPHHLNPDYFRWELHRVWVVEANLRQGQRHQAPKNRYYCDEDTWICVLGDRWDAKGQLWKTTWAQTAIISELPAVALVSYGLNDLISGDAFVGGLYNSKQTQYGVVPRFPASTFTPDALTAEGVR</sequence>
<feature type="signal peptide" evidence="1">
    <location>
        <begin position="1"/>
        <end position="22"/>
    </location>
</feature>
<reference evidence="2 3" key="1">
    <citation type="submission" date="2016-10" db="EMBL/GenBank/DDBJ databases">
        <title>Comparative genome analysis of multiple Pseudomonas spp. focuses on biocontrol and plant growth promoting traits.</title>
        <authorList>
            <person name="Tao X.-Y."/>
            <person name="Taylor C.G."/>
        </authorList>
    </citation>
    <scope>NUCLEOTIDE SEQUENCE [LARGE SCALE GENOMIC DNA]</scope>
    <source>
        <strain evidence="2 3">38D4</strain>
    </source>
</reference>
<organism evidence="2 3">
    <name type="scientific">Pseudomonas brassicacearum</name>
    <dbReference type="NCBI Taxonomy" id="930166"/>
    <lineage>
        <taxon>Bacteria</taxon>
        <taxon>Pseudomonadati</taxon>
        <taxon>Pseudomonadota</taxon>
        <taxon>Gammaproteobacteria</taxon>
        <taxon>Pseudomonadales</taxon>
        <taxon>Pseudomonadaceae</taxon>
        <taxon>Pseudomonas</taxon>
    </lineage>
</organism>
<proteinExistence type="predicted"/>
<evidence type="ECO:0000256" key="1">
    <source>
        <dbReference type="SAM" id="SignalP"/>
    </source>
</evidence>
<dbReference type="RefSeq" id="WP_123366572.1">
    <property type="nucleotide sequence ID" value="NZ_MOBO01000013.1"/>
</dbReference>
<dbReference type="Proteomes" id="UP000286351">
    <property type="component" value="Unassembled WGS sequence"/>
</dbReference>
<dbReference type="EMBL" id="MOBO01000013">
    <property type="protein sequence ID" value="RON37884.1"/>
    <property type="molecule type" value="Genomic_DNA"/>
</dbReference>
<dbReference type="Gene3D" id="2.50.20.10">
    <property type="entry name" value="Lipoprotein localisation LolA/LolB/LppX"/>
    <property type="match status" value="1"/>
</dbReference>
<keyword evidence="1" id="KW-0732">Signal</keyword>
<evidence type="ECO:0000313" key="3">
    <source>
        <dbReference type="Proteomes" id="UP000286351"/>
    </source>
</evidence>
<evidence type="ECO:0008006" key="4">
    <source>
        <dbReference type="Google" id="ProtNLM"/>
    </source>
</evidence>
<dbReference type="AlphaFoldDB" id="A0A423JJL5"/>
<dbReference type="CDD" id="cd16329">
    <property type="entry name" value="LolA_like"/>
    <property type="match status" value="1"/>
</dbReference>
<dbReference type="Pfam" id="PF07044">
    <property type="entry name" value="DUF1329"/>
    <property type="match status" value="1"/>
</dbReference>
<dbReference type="InterPro" id="IPR010752">
    <property type="entry name" value="DUF1329"/>
</dbReference>
<feature type="chain" id="PRO_5019502025" description="DUF1329 domain-containing protein" evidence="1">
    <location>
        <begin position="23"/>
        <end position="451"/>
    </location>
</feature>
<accession>A0A423JJL5</accession>
<comment type="caution">
    <text evidence="2">The sequence shown here is derived from an EMBL/GenBank/DDBJ whole genome shotgun (WGS) entry which is preliminary data.</text>
</comment>
<name>A0A423JJL5_9PSED</name>
<protein>
    <recommendedName>
        <fullName evidence="4">DUF1329 domain-containing protein</fullName>
    </recommendedName>
</protein>
<gene>
    <name evidence="2" type="ORF">BK664_15820</name>
</gene>